<sequence length="240" mass="27914">MPHLQIDDLQVEVVRKNIRTLRLSVHMPDGRVRVTAPFRTSDATVRELVLARQAWIHKHQATFAAREQLPLLTYVTGEMHLYQGTPHTLRVHPTTSPAKVVLQEPGYLDLHAPLTSTTAQRAQALAHWYRQRLREQLPALLEKWQPVVGVQANAWAIKQMKTRWGTCNIQARRIWLNLELIKRPLPCLEYVVVHELTHLHERYHNAHFWGLMDRFMPDWRQHKAELNRVYLGSAPGPDAC</sequence>
<evidence type="ECO:0000313" key="2">
    <source>
        <dbReference type="EMBL" id="SNR59295.1"/>
    </source>
</evidence>
<dbReference type="PANTHER" id="PTHR30399:SF1">
    <property type="entry name" value="UTP PYROPHOSPHATASE"/>
    <property type="match status" value="1"/>
</dbReference>
<feature type="domain" description="YgjP-like metallopeptidase" evidence="1">
    <location>
        <begin position="22"/>
        <end position="228"/>
    </location>
</feature>
<evidence type="ECO:0000313" key="3">
    <source>
        <dbReference type="Proteomes" id="UP000198310"/>
    </source>
</evidence>
<dbReference type="Proteomes" id="UP000198310">
    <property type="component" value="Unassembled WGS sequence"/>
</dbReference>
<dbReference type="Gene3D" id="3.30.2010.10">
    <property type="entry name" value="Metalloproteases ('zincins'), catalytic domain"/>
    <property type="match status" value="1"/>
</dbReference>
<dbReference type="InterPro" id="IPR053136">
    <property type="entry name" value="UTP_pyrophosphatase-like"/>
</dbReference>
<dbReference type="InterPro" id="IPR002725">
    <property type="entry name" value="YgjP-like_metallopeptidase"/>
</dbReference>
<dbReference type="AlphaFoldDB" id="A0A238XJX1"/>
<dbReference type="RefSeq" id="WP_089332653.1">
    <property type="nucleotide sequence ID" value="NZ_FZNS01000004.1"/>
</dbReference>
<reference evidence="3" key="1">
    <citation type="submission" date="2017-06" db="EMBL/GenBank/DDBJ databases">
        <authorList>
            <person name="Varghese N."/>
            <person name="Submissions S."/>
        </authorList>
    </citation>
    <scope>NUCLEOTIDE SEQUENCE [LARGE SCALE GENOMIC DNA]</scope>
    <source>
        <strain evidence="3">DSM 28041</strain>
    </source>
</reference>
<dbReference type="PANTHER" id="PTHR30399">
    <property type="entry name" value="UNCHARACTERIZED PROTEIN YGJP"/>
    <property type="match status" value="1"/>
</dbReference>
<proteinExistence type="predicted"/>
<evidence type="ECO:0000259" key="1">
    <source>
        <dbReference type="Pfam" id="PF01863"/>
    </source>
</evidence>
<dbReference type="CDD" id="cd07344">
    <property type="entry name" value="M48_yhfN_like"/>
    <property type="match status" value="1"/>
</dbReference>
<dbReference type="Pfam" id="PF01863">
    <property type="entry name" value="YgjP-like"/>
    <property type="match status" value="1"/>
</dbReference>
<protein>
    <recommendedName>
        <fullName evidence="1">YgjP-like metallopeptidase domain-containing protein</fullName>
    </recommendedName>
</protein>
<dbReference type="EMBL" id="FZNS01000004">
    <property type="protein sequence ID" value="SNR59295.1"/>
    <property type="molecule type" value="Genomic_DNA"/>
</dbReference>
<name>A0A238XJX1_9BACT</name>
<gene>
    <name evidence="2" type="ORF">SAMN06269173_104181</name>
</gene>
<keyword evidence="3" id="KW-1185">Reference proteome</keyword>
<organism evidence="2 3">
    <name type="scientific">Hymenobacter mucosus</name>
    <dbReference type="NCBI Taxonomy" id="1411120"/>
    <lineage>
        <taxon>Bacteria</taxon>
        <taxon>Pseudomonadati</taxon>
        <taxon>Bacteroidota</taxon>
        <taxon>Cytophagia</taxon>
        <taxon>Cytophagales</taxon>
        <taxon>Hymenobacteraceae</taxon>
        <taxon>Hymenobacter</taxon>
    </lineage>
</organism>
<accession>A0A238XJX1</accession>